<organism evidence="9 10">
    <name type="scientific">Neobacillus bataviensis</name>
    <dbReference type="NCBI Taxonomy" id="220685"/>
    <lineage>
        <taxon>Bacteria</taxon>
        <taxon>Bacillati</taxon>
        <taxon>Bacillota</taxon>
        <taxon>Bacilli</taxon>
        <taxon>Bacillales</taxon>
        <taxon>Bacillaceae</taxon>
        <taxon>Neobacillus</taxon>
    </lineage>
</organism>
<dbReference type="EMBL" id="VIVN01000009">
    <property type="protein sequence ID" value="TWD98526.1"/>
    <property type="molecule type" value="Genomic_DNA"/>
</dbReference>
<dbReference type="InterPro" id="IPR000873">
    <property type="entry name" value="AMP-dep_synth/lig_dom"/>
</dbReference>
<dbReference type="PANTHER" id="PTHR24095:SF14">
    <property type="entry name" value="ACETYL-COENZYME A SYNTHETASE 1"/>
    <property type="match status" value="1"/>
</dbReference>
<dbReference type="NCBIfam" id="NF003313">
    <property type="entry name" value="PRK04319.1"/>
    <property type="match status" value="1"/>
</dbReference>
<dbReference type="GO" id="GO:0003987">
    <property type="term" value="F:acetate-CoA ligase activity"/>
    <property type="evidence" value="ECO:0007669"/>
    <property type="project" value="UniProtKB-EC"/>
</dbReference>
<dbReference type="Gene3D" id="3.30.300.30">
    <property type="match status" value="1"/>
</dbReference>
<dbReference type="Proteomes" id="UP000319671">
    <property type="component" value="Unassembled WGS sequence"/>
</dbReference>
<keyword evidence="6" id="KW-0007">Acetylation</keyword>
<reference evidence="9 10" key="1">
    <citation type="submission" date="2019-06" db="EMBL/GenBank/DDBJ databases">
        <title>Sorghum-associated microbial communities from plants grown in Nebraska, USA.</title>
        <authorList>
            <person name="Schachtman D."/>
        </authorList>
    </citation>
    <scope>NUCLEOTIDE SEQUENCE [LARGE SCALE GENOMIC DNA]</scope>
    <source>
        <strain evidence="9 10">2482</strain>
    </source>
</reference>
<accession>A0A561D4Z5</accession>
<dbReference type="InterPro" id="IPR042099">
    <property type="entry name" value="ANL_N_sf"/>
</dbReference>
<evidence type="ECO:0000256" key="2">
    <source>
        <dbReference type="ARBA" id="ARBA00013275"/>
    </source>
</evidence>
<dbReference type="InterPro" id="IPR025110">
    <property type="entry name" value="AMP-bd_C"/>
</dbReference>
<evidence type="ECO:0000259" key="8">
    <source>
        <dbReference type="Pfam" id="PF13193"/>
    </source>
</evidence>
<feature type="domain" description="AMP-dependent synthetase/ligase" evidence="7">
    <location>
        <begin position="1"/>
        <end position="313"/>
    </location>
</feature>
<dbReference type="PANTHER" id="PTHR24095">
    <property type="entry name" value="ACETYL-COENZYME A SYNTHETASE"/>
    <property type="match status" value="1"/>
</dbReference>
<keyword evidence="5" id="KW-0067">ATP-binding</keyword>
<dbReference type="AlphaFoldDB" id="A0A561D4Z5"/>
<evidence type="ECO:0000313" key="9">
    <source>
        <dbReference type="EMBL" id="TWD98526.1"/>
    </source>
</evidence>
<evidence type="ECO:0000256" key="4">
    <source>
        <dbReference type="ARBA" id="ARBA00022741"/>
    </source>
</evidence>
<comment type="similarity">
    <text evidence="1">Belongs to the ATP-dependent AMP-binding enzyme family.</text>
</comment>
<dbReference type="Pfam" id="PF13193">
    <property type="entry name" value="AMP-binding_C"/>
    <property type="match status" value="1"/>
</dbReference>
<keyword evidence="10" id="KW-1185">Reference proteome</keyword>
<proteinExistence type="inferred from homology"/>
<evidence type="ECO:0000313" key="10">
    <source>
        <dbReference type="Proteomes" id="UP000319671"/>
    </source>
</evidence>
<dbReference type="FunFam" id="3.30.300.30:FF:000005">
    <property type="entry name" value="Acyl-coenzyme A synthetase ACSM5, mitochondrial"/>
    <property type="match status" value="1"/>
</dbReference>
<dbReference type="EC" id="6.2.1.1" evidence="2"/>
<protein>
    <recommendedName>
        <fullName evidence="2">acetate--CoA ligase</fullName>
        <ecNumber evidence="2">6.2.1.1</ecNumber>
    </recommendedName>
</protein>
<dbReference type="GO" id="GO:0006085">
    <property type="term" value="P:acetyl-CoA biosynthetic process"/>
    <property type="evidence" value="ECO:0007669"/>
    <property type="project" value="TreeGrafter"/>
</dbReference>
<evidence type="ECO:0000256" key="5">
    <source>
        <dbReference type="ARBA" id="ARBA00022840"/>
    </source>
</evidence>
<feature type="domain" description="AMP-binding enzyme C-terminal" evidence="8">
    <location>
        <begin position="365"/>
        <end position="443"/>
    </location>
</feature>
<dbReference type="SUPFAM" id="SSF56801">
    <property type="entry name" value="Acetyl-CoA synthetase-like"/>
    <property type="match status" value="1"/>
</dbReference>
<evidence type="ECO:0000256" key="1">
    <source>
        <dbReference type="ARBA" id="ARBA00006432"/>
    </source>
</evidence>
<evidence type="ECO:0000256" key="6">
    <source>
        <dbReference type="ARBA" id="ARBA00022990"/>
    </source>
</evidence>
<name>A0A561D4Z5_9BACI</name>
<keyword evidence="4" id="KW-0547">Nucleotide-binding</keyword>
<dbReference type="Gene3D" id="3.40.50.12780">
    <property type="entry name" value="N-terminal domain of ligase-like"/>
    <property type="match status" value="1"/>
</dbReference>
<evidence type="ECO:0000256" key="3">
    <source>
        <dbReference type="ARBA" id="ARBA00022598"/>
    </source>
</evidence>
<gene>
    <name evidence="9" type="ORF">FB550_10932</name>
</gene>
<dbReference type="GO" id="GO:0005524">
    <property type="term" value="F:ATP binding"/>
    <property type="evidence" value="ECO:0007669"/>
    <property type="project" value="UniProtKB-KW"/>
</dbReference>
<keyword evidence="3" id="KW-0436">Ligase</keyword>
<dbReference type="GO" id="GO:0005829">
    <property type="term" value="C:cytosol"/>
    <property type="evidence" value="ECO:0007669"/>
    <property type="project" value="TreeGrafter"/>
</dbReference>
<evidence type="ECO:0000259" key="7">
    <source>
        <dbReference type="Pfam" id="PF00501"/>
    </source>
</evidence>
<sequence length="466" mass="52465">MPRSPEFYFVLLGAIKLGAKVGPLFEAFMEGAIRDRLKDSQARVLVTTSELLRRVPIKELPYLKHVIVVGDIKEEGPFIDFYKRMETASKDLEIQWMAREDGLILHYTSDSTGKPKGVLHVHNAMIQHVQTAKCVLDLRDDDVYWCTAGPGWVTGTSYGVFAPWLVGATNVIRGGRFSPEDWYQTIENYGVTVWYSAPTAFRMLIGAGAGLMKKFNLNTLRHILSVGEPLNPEVIFWGKRTFDLYIHDTWWMTETGAQVISNYPSMEIKPGSMGKPIPGIEAAIVDDNGEGLPPYHMGNLAIKKGWPSMMRAIWNNQEKYESYFIPNDWYASGDSAYMDEDGYFWFQGRVDDVIMTAGERVGPFEVESKLVEFPAVAEAGVIGVPDPVRGEIIKAFITLRQGYTASEQLKKEIQLFVKQGLAAHAAPREIEFLNNLPKTRSGKIMRRVLKAWELKLPTGDLSTLED</sequence>
<comment type="caution">
    <text evidence="9">The sequence shown here is derived from an EMBL/GenBank/DDBJ whole genome shotgun (WGS) entry which is preliminary data.</text>
</comment>
<dbReference type="InterPro" id="IPR045851">
    <property type="entry name" value="AMP-bd_C_sf"/>
</dbReference>
<dbReference type="Pfam" id="PF00501">
    <property type="entry name" value="AMP-binding"/>
    <property type="match status" value="1"/>
</dbReference>